<dbReference type="GO" id="GO:0031146">
    <property type="term" value="P:SCF-dependent proteasomal ubiquitin-dependent protein catabolic process"/>
    <property type="evidence" value="ECO:0007669"/>
    <property type="project" value="TreeGrafter"/>
</dbReference>
<dbReference type="SUPFAM" id="SSF52047">
    <property type="entry name" value="RNI-like"/>
    <property type="match status" value="1"/>
</dbReference>
<dbReference type="OrthoDB" id="63112at2759"/>
<keyword evidence="2" id="KW-1185">Reference proteome</keyword>
<comment type="caution">
    <text evidence="1">The sequence shown here is derived from an EMBL/GenBank/DDBJ whole genome shotgun (WGS) entry which is preliminary data.</text>
</comment>
<dbReference type="InterPro" id="IPR006553">
    <property type="entry name" value="Leu-rich_rpt_Cys-con_subtyp"/>
</dbReference>
<evidence type="ECO:0000313" key="1">
    <source>
        <dbReference type="EMBL" id="GFS32711.1"/>
    </source>
</evidence>
<dbReference type="PANTHER" id="PTHR13318:SF95">
    <property type="entry name" value="F-BOX PROTEIN YLR352W"/>
    <property type="match status" value="1"/>
</dbReference>
<dbReference type="SMART" id="SM00367">
    <property type="entry name" value="LRR_CC"/>
    <property type="match status" value="1"/>
</dbReference>
<dbReference type="Proteomes" id="UP000886998">
    <property type="component" value="Unassembled WGS sequence"/>
</dbReference>
<dbReference type="AlphaFoldDB" id="A0A8X6I6F0"/>
<dbReference type="EMBL" id="BMAV01024377">
    <property type="protein sequence ID" value="GFS32711.1"/>
    <property type="molecule type" value="Genomic_DNA"/>
</dbReference>
<dbReference type="InterPro" id="IPR032675">
    <property type="entry name" value="LRR_dom_sf"/>
</dbReference>
<reference evidence="1" key="1">
    <citation type="submission" date="2020-08" db="EMBL/GenBank/DDBJ databases">
        <title>Multicomponent nature underlies the extraordinary mechanical properties of spider dragline silk.</title>
        <authorList>
            <person name="Kono N."/>
            <person name="Nakamura H."/>
            <person name="Mori M."/>
            <person name="Yoshida Y."/>
            <person name="Ohtoshi R."/>
            <person name="Malay A.D."/>
            <person name="Moran D.A.P."/>
            <person name="Tomita M."/>
            <person name="Numata K."/>
            <person name="Arakawa K."/>
        </authorList>
    </citation>
    <scope>NUCLEOTIDE SEQUENCE</scope>
</reference>
<accession>A0A8X6I6F0</accession>
<sequence length="503" mass="56963">MNSFNHLNKTLQTLCLRCIANNFDRFYVLYSTAYEQFWSNIKALQKLYGGQLIKILSEGANLKNEYLKFLINKYINELNIVYLVNCDSSAIEETLQEVGSVITSFKMPGIKKFNCDHFLRHLAKIQVLQLADTICSDNSMAIISENCSELKSLDVYNCRRVTDKGLEILCKGNPPLHYLNVENTAVSYKGVALVLKEIPSLTILVFDNVPRAILEATGLNDTSGISNYMVFNLSNLCILNNPLRPENHLTAILNACTVSCPKVQRLITSEIITAEQLDLISVFKNLVNVNLQCSLLVNPKLSINNFLQVRGKTLTDVTLTSFTLSIKVLVSCCPNLISLGLQYPLFEDEIDIDSSARNFSFPSLKVFNLQNASLENNGNQISCIITSSPNLEELHMVHCHFSEEMRDIILNYPKKLTLLNLSNTIVDAEFLEEVIRIHNGLDKLVLRNSGITTTEYDDLMDMVDEMEMKVNILWADYTDAIRELFCFEDSVTNNARKRYILKL</sequence>
<dbReference type="GO" id="GO:0019005">
    <property type="term" value="C:SCF ubiquitin ligase complex"/>
    <property type="evidence" value="ECO:0007669"/>
    <property type="project" value="TreeGrafter"/>
</dbReference>
<dbReference type="PANTHER" id="PTHR13318">
    <property type="entry name" value="PARTNER OF PAIRED, ISOFORM B-RELATED"/>
    <property type="match status" value="1"/>
</dbReference>
<name>A0A8X6I6F0_9ARAC</name>
<proteinExistence type="predicted"/>
<dbReference type="Gene3D" id="3.80.10.10">
    <property type="entry name" value="Ribonuclease Inhibitor"/>
    <property type="match status" value="2"/>
</dbReference>
<evidence type="ECO:0000313" key="2">
    <source>
        <dbReference type="Proteomes" id="UP000886998"/>
    </source>
</evidence>
<protein>
    <submittedName>
        <fullName evidence="1">Uncharacterized protein</fullName>
    </submittedName>
</protein>
<gene>
    <name evidence="1" type="primary">AVEN_87803_1</name>
    <name evidence="1" type="ORF">TNIN_240281</name>
</gene>
<organism evidence="1 2">
    <name type="scientific">Trichonephila inaurata madagascariensis</name>
    <dbReference type="NCBI Taxonomy" id="2747483"/>
    <lineage>
        <taxon>Eukaryota</taxon>
        <taxon>Metazoa</taxon>
        <taxon>Ecdysozoa</taxon>
        <taxon>Arthropoda</taxon>
        <taxon>Chelicerata</taxon>
        <taxon>Arachnida</taxon>
        <taxon>Araneae</taxon>
        <taxon>Araneomorphae</taxon>
        <taxon>Entelegynae</taxon>
        <taxon>Araneoidea</taxon>
        <taxon>Nephilidae</taxon>
        <taxon>Trichonephila</taxon>
        <taxon>Trichonephila inaurata</taxon>
    </lineage>
</organism>